<proteinExistence type="inferred from homology"/>
<keyword evidence="9" id="KW-0067">ATP-binding</keyword>
<feature type="domain" description="Helicase C-terminal" evidence="15">
    <location>
        <begin position="738"/>
        <end position="906"/>
    </location>
</feature>
<dbReference type="SUPFAM" id="SSF52540">
    <property type="entry name" value="P-loop containing nucleoside triphosphate hydrolases"/>
    <property type="match status" value="2"/>
</dbReference>
<dbReference type="Gene3D" id="3.20.20.370">
    <property type="entry name" value="Glycoside hydrolase/deacetylase"/>
    <property type="match status" value="1"/>
</dbReference>
<feature type="compositionally biased region" description="Acidic residues" evidence="12">
    <location>
        <begin position="80"/>
        <end position="90"/>
    </location>
</feature>
<comment type="similarity">
    <text evidence="2">Belongs to the SNF2/RAD54 helicase family.</text>
</comment>
<dbReference type="Proteomes" id="UP000242875">
    <property type="component" value="Unassembled WGS sequence"/>
</dbReference>
<dbReference type="Pfam" id="PF13639">
    <property type="entry name" value="zf-RING_2"/>
    <property type="match status" value="1"/>
</dbReference>
<dbReference type="EMBL" id="MVBO01000002">
    <property type="protein sequence ID" value="OZJ06774.1"/>
    <property type="molecule type" value="Genomic_DNA"/>
</dbReference>
<dbReference type="GO" id="GO:0006281">
    <property type="term" value="P:DNA repair"/>
    <property type="evidence" value="ECO:0007669"/>
    <property type="project" value="TreeGrafter"/>
</dbReference>
<dbReference type="Gene3D" id="3.30.40.10">
    <property type="entry name" value="Zinc/RING finger domain, C3HC4 (zinc finger)"/>
    <property type="match status" value="1"/>
</dbReference>
<dbReference type="GO" id="GO:0005524">
    <property type="term" value="F:ATP binding"/>
    <property type="evidence" value="ECO:0007669"/>
    <property type="project" value="UniProtKB-KW"/>
</dbReference>
<keyword evidence="18" id="KW-1185">Reference proteome</keyword>
<evidence type="ECO:0000256" key="12">
    <source>
        <dbReference type="SAM" id="MobiDB-lite"/>
    </source>
</evidence>
<keyword evidence="10" id="KW-0539">Nucleus</keyword>
<keyword evidence="8" id="KW-0862">Zinc</keyword>
<dbReference type="Gene3D" id="3.30.70.2330">
    <property type="match status" value="1"/>
</dbReference>
<dbReference type="Pfam" id="PF00271">
    <property type="entry name" value="Helicase_C"/>
    <property type="match status" value="1"/>
</dbReference>
<evidence type="ECO:0000259" key="15">
    <source>
        <dbReference type="PROSITE" id="PS51194"/>
    </source>
</evidence>
<gene>
    <name evidence="17" type="ORF">BZG36_00421</name>
</gene>
<keyword evidence="3" id="KW-0479">Metal-binding</keyword>
<feature type="domain" description="NodB homology" evidence="16">
    <location>
        <begin position="915"/>
        <end position="1072"/>
    </location>
</feature>
<dbReference type="Gene3D" id="3.40.50.300">
    <property type="entry name" value="P-loop containing nucleotide triphosphate hydrolases"/>
    <property type="match status" value="1"/>
</dbReference>
<keyword evidence="5 11" id="KW-0863">Zinc-finger</keyword>
<evidence type="ECO:0000256" key="2">
    <source>
        <dbReference type="ARBA" id="ARBA00007025"/>
    </source>
</evidence>
<dbReference type="PROSITE" id="PS51677">
    <property type="entry name" value="NODB"/>
    <property type="match status" value="1"/>
</dbReference>
<dbReference type="GO" id="GO:0008270">
    <property type="term" value="F:zinc ion binding"/>
    <property type="evidence" value="ECO:0007669"/>
    <property type="project" value="UniProtKB-KW"/>
</dbReference>
<dbReference type="Pfam" id="PF01522">
    <property type="entry name" value="Polysacc_deac_1"/>
    <property type="match status" value="1"/>
</dbReference>
<dbReference type="InterPro" id="IPR013083">
    <property type="entry name" value="Znf_RING/FYVE/PHD"/>
</dbReference>
<comment type="caution">
    <text evidence="17">The sequence shown here is derived from an EMBL/GenBank/DDBJ whole genome shotgun (WGS) entry which is preliminary data.</text>
</comment>
<evidence type="ECO:0000313" key="17">
    <source>
        <dbReference type="EMBL" id="OZJ06774.1"/>
    </source>
</evidence>
<evidence type="ECO:0000256" key="3">
    <source>
        <dbReference type="ARBA" id="ARBA00022723"/>
    </source>
</evidence>
<dbReference type="GO" id="GO:0008094">
    <property type="term" value="F:ATP-dependent activity, acting on DNA"/>
    <property type="evidence" value="ECO:0007669"/>
    <property type="project" value="TreeGrafter"/>
</dbReference>
<comment type="subcellular location">
    <subcellularLocation>
        <location evidence="1">Nucleus</location>
    </subcellularLocation>
</comment>
<feature type="compositionally biased region" description="Low complexity" evidence="12">
    <location>
        <begin position="52"/>
        <end position="71"/>
    </location>
</feature>
<evidence type="ECO:0000256" key="6">
    <source>
        <dbReference type="ARBA" id="ARBA00022801"/>
    </source>
</evidence>
<feature type="region of interest" description="Disordered" evidence="12">
    <location>
        <begin position="1"/>
        <end position="90"/>
    </location>
</feature>
<dbReference type="InterPro" id="IPR011330">
    <property type="entry name" value="Glyco_hydro/deAcase_b/a-brl"/>
</dbReference>
<evidence type="ECO:0000256" key="1">
    <source>
        <dbReference type="ARBA" id="ARBA00004123"/>
    </source>
</evidence>
<evidence type="ECO:0000256" key="8">
    <source>
        <dbReference type="ARBA" id="ARBA00022833"/>
    </source>
</evidence>
<dbReference type="AlphaFoldDB" id="A0A261Y8H8"/>
<dbReference type="InterPro" id="IPR002509">
    <property type="entry name" value="NODB_dom"/>
</dbReference>
<dbReference type="SMART" id="SM00184">
    <property type="entry name" value="RING"/>
    <property type="match status" value="1"/>
</dbReference>
<dbReference type="CDD" id="cd18793">
    <property type="entry name" value="SF2_C_SNF"/>
    <property type="match status" value="1"/>
</dbReference>
<dbReference type="PROSITE" id="PS51194">
    <property type="entry name" value="HELICASE_CTER"/>
    <property type="match status" value="1"/>
</dbReference>
<dbReference type="InterPro" id="IPR014905">
    <property type="entry name" value="HIRAN"/>
</dbReference>
<dbReference type="GO" id="GO:0004386">
    <property type="term" value="F:helicase activity"/>
    <property type="evidence" value="ECO:0007669"/>
    <property type="project" value="UniProtKB-KW"/>
</dbReference>
<evidence type="ECO:0000259" key="13">
    <source>
        <dbReference type="PROSITE" id="PS50089"/>
    </source>
</evidence>
<dbReference type="InterPro" id="IPR000330">
    <property type="entry name" value="SNF2_N"/>
</dbReference>
<dbReference type="PROSITE" id="PS51192">
    <property type="entry name" value="HELICASE_ATP_BIND_1"/>
    <property type="match status" value="1"/>
</dbReference>
<evidence type="ECO:0000259" key="14">
    <source>
        <dbReference type="PROSITE" id="PS51192"/>
    </source>
</evidence>
<protein>
    <submittedName>
        <fullName evidence="17">Uncharacterized protein</fullName>
    </submittedName>
</protein>
<dbReference type="OrthoDB" id="448448at2759"/>
<dbReference type="Gene3D" id="3.40.50.10810">
    <property type="entry name" value="Tandem AAA-ATPase domain"/>
    <property type="match status" value="1"/>
</dbReference>
<keyword evidence="6" id="KW-0378">Hydrolase</keyword>
<keyword evidence="7" id="KW-0347">Helicase</keyword>
<evidence type="ECO:0000256" key="11">
    <source>
        <dbReference type="PROSITE-ProRule" id="PRU00175"/>
    </source>
</evidence>
<sequence length="1202" mass="134594">MAPGKEIRKRQLARKSTGIPGVGRRLRDGEPDHKVQRVESEAASDFWDNTPSTSRQQTGGSRTSSSQASGGLVDLTKDTSDDEYGSDSELSEEWIQIDGIETSIVGVQYYHGMVLNHEKVLLRREPSNPYDSNAIRVDNMRGEQVGHIPRTVAAWLAPELDTGSIVIDGETAGNPGTYQVPLYISIGAPVSDAESTLARMYSSRAAYRTQRAPPPRSKQNRPVLPDVNRQWLNLLSQAKETGRSQTQQLMEKLTVSEADIAALPTTIQPARVTTRLLPYQLQGLRWMLDQEHPRKPDEKKGNQFWIIRKGAGGNTYWYNQLTGFGSTKAPAFVRGGILADDMGLGKTLQAISLIFSNPNGTGLVAHPMNASSEYSNATLVVCPLTLVGNWADQLQDHCDIMDPPNVYIYHGAERKNNVNYLLKHDVVITTYDVVRAELGTGALFKTKWRRVILDEGHAIRNRKTKQSMACFKLNAERRWILTGTPIQNSVNDMYSSMRFLKFGPLDEIDYWNQCLNRPLQYGDPIAVSRIKLIIKTLVLRRTKETKIDGRPILALPPLRSFIHQVGIEGDAKAKYKSFERLARDIMINSSEDNVLASYEYLLSLLTRLRQCCDHHTLAKPAPFFNAATNPDEKPANISDEEYRKLMEILAMHLEANEDCCICLETLSDVVITPCKHVFDKECITNVLTKQRQACPMCRAALTIRHLLVLPPPKEKEGTNDLVETQVEAKDESISSCPKIDALIEYLQAANTRDQTSKSVVFSQWTGFLDIIGHHLKRHNIAYVRLDGKMVRSKREAALRAFATDPDIKVFLVSLQCGALGLNLTAANQCFILDPWWNPSIEDQAVDRIYRLGQTRPVSIIRFVTANTIEDKVVALQEKKRKMVAEAFGERARTNAQQSAFLISFLFMMKRIQWLGLISLAISCTAGSTFKKSYPALLQVPPTDALDVKEWLSHIDMTVVPDIPVTKVDRGGNPKLPFTAPPTILQYPELAKRACAAGHQIAVHTWSHKYSTSLTNEQFVAEVKYTEQAIQEVCGVTPRYFRPPYGDIDNRIRALLKQMGYITVILDLDTNDWMMAPGWIKAAPTDKQGHICLEHELYQKTVNAAIKNLPMVQRTWKVMPVYQCVGDDHPYREDINATSSHESSFAMASHSVILSKPAEEVVSASAFTADATSQTGGYRYQASDYLVFGGDGHSLLRMDVNMS</sequence>
<dbReference type="PANTHER" id="PTHR45626">
    <property type="entry name" value="TRANSCRIPTION TERMINATION FACTOR 2-RELATED"/>
    <property type="match status" value="1"/>
</dbReference>
<dbReference type="GO" id="GO:0005634">
    <property type="term" value="C:nucleus"/>
    <property type="evidence" value="ECO:0007669"/>
    <property type="project" value="UniProtKB-SubCell"/>
</dbReference>
<organism evidence="17 18">
    <name type="scientific">Bifiguratus adelaidae</name>
    <dbReference type="NCBI Taxonomy" id="1938954"/>
    <lineage>
        <taxon>Eukaryota</taxon>
        <taxon>Fungi</taxon>
        <taxon>Fungi incertae sedis</taxon>
        <taxon>Mucoromycota</taxon>
        <taxon>Mucoromycotina</taxon>
        <taxon>Endogonomycetes</taxon>
        <taxon>Endogonales</taxon>
        <taxon>Endogonales incertae sedis</taxon>
        <taxon>Bifiguratus</taxon>
    </lineage>
</organism>
<dbReference type="SMART" id="SM00490">
    <property type="entry name" value="HELICc"/>
    <property type="match status" value="1"/>
</dbReference>
<dbReference type="SUPFAM" id="SSF57850">
    <property type="entry name" value="RING/U-box"/>
    <property type="match status" value="1"/>
</dbReference>
<evidence type="ECO:0000256" key="4">
    <source>
        <dbReference type="ARBA" id="ARBA00022741"/>
    </source>
</evidence>
<evidence type="ECO:0000259" key="16">
    <source>
        <dbReference type="PROSITE" id="PS51677"/>
    </source>
</evidence>
<dbReference type="SUPFAM" id="SSF88713">
    <property type="entry name" value="Glycoside hydrolase/deacetylase"/>
    <property type="match status" value="1"/>
</dbReference>
<dbReference type="Pfam" id="PF08797">
    <property type="entry name" value="HIRAN"/>
    <property type="match status" value="1"/>
</dbReference>
<feature type="compositionally biased region" description="Basic and acidic residues" evidence="12">
    <location>
        <begin position="25"/>
        <end position="40"/>
    </location>
</feature>
<dbReference type="InterPro" id="IPR001650">
    <property type="entry name" value="Helicase_C-like"/>
</dbReference>
<evidence type="ECO:0000313" key="18">
    <source>
        <dbReference type="Proteomes" id="UP000242875"/>
    </source>
</evidence>
<dbReference type="SMART" id="SM00910">
    <property type="entry name" value="HIRAN"/>
    <property type="match status" value="1"/>
</dbReference>
<dbReference type="PROSITE" id="PS50089">
    <property type="entry name" value="ZF_RING_2"/>
    <property type="match status" value="1"/>
</dbReference>
<dbReference type="InterPro" id="IPR038718">
    <property type="entry name" value="SNF2-like_sf"/>
</dbReference>
<feature type="domain" description="RING-type" evidence="13">
    <location>
        <begin position="659"/>
        <end position="698"/>
    </location>
</feature>
<evidence type="ECO:0000256" key="7">
    <source>
        <dbReference type="ARBA" id="ARBA00022806"/>
    </source>
</evidence>
<dbReference type="PANTHER" id="PTHR45626:SF17">
    <property type="entry name" value="HELICASE-LIKE TRANSCRIPTION FACTOR"/>
    <property type="match status" value="1"/>
</dbReference>
<dbReference type="SMART" id="SM00487">
    <property type="entry name" value="DEXDc"/>
    <property type="match status" value="1"/>
</dbReference>
<dbReference type="InterPro" id="IPR027417">
    <property type="entry name" value="P-loop_NTPase"/>
</dbReference>
<dbReference type="InterPro" id="IPR001841">
    <property type="entry name" value="Znf_RING"/>
</dbReference>
<reference evidence="17 18" key="1">
    <citation type="journal article" date="2017" name="Mycologia">
        <title>Bifiguratus adelaidae, gen. et sp. nov., a new member of Mucoromycotina in endophytic and soil-dwelling habitats.</title>
        <authorList>
            <person name="Torres-Cruz T.J."/>
            <person name="Billingsley Tobias T.L."/>
            <person name="Almatruk M."/>
            <person name="Hesse C."/>
            <person name="Kuske C.R."/>
            <person name="Desiro A."/>
            <person name="Benucci G.M."/>
            <person name="Bonito G."/>
            <person name="Stajich J.E."/>
            <person name="Dunlap C."/>
            <person name="Arnold A.E."/>
            <person name="Porras-Alfaro A."/>
        </authorList>
    </citation>
    <scope>NUCLEOTIDE SEQUENCE [LARGE SCALE GENOMIC DNA]</scope>
    <source>
        <strain evidence="17 18">AZ0501</strain>
    </source>
</reference>
<evidence type="ECO:0000256" key="5">
    <source>
        <dbReference type="ARBA" id="ARBA00022771"/>
    </source>
</evidence>
<dbReference type="Pfam" id="PF00176">
    <property type="entry name" value="SNF2-rel_dom"/>
    <property type="match status" value="1"/>
</dbReference>
<evidence type="ECO:0000256" key="10">
    <source>
        <dbReference type="ARBA" id="ARBA00023242"/>
    </source>
</evidence>
<accession>A0A261Y8H8</accession>
<dbReference type="GO" id="GO:0005975">
    <property type="term" value="P:carbohydrate metabolic process"/>
    <property type="evidence" value="ECO:0007669"/>
    <property type="project" value="InterPro"/>
</dbReference>
<dbReference type="GO" id="GO:0016810">
    <property type="term" value="F:hydrolase activity, acting on carbon-nitrogen (but not peptide) bonds"/>
    <property type="evidence" value="ECO:0007669"/>
    <property type="project" value="InterPro"/>
</dbReference>
<dbReference type="InterPro" id="IPR014001">
    <property type="entry name" value="Helicase_ATP-bd"/>
</dbReference>
<keyword evidence="4" id="KW-0547">Nucleotide-binding</keyword>
<dbReference type="GO" id="GO:0003676">
    <property type="term" value="F:nucleic acid binding"/>
    <property type="evidence" value="ECO:0007669"/>
    <property type="project" value="InterPro"/>
</dbReference>
<dbReference type="GO" id="GO:0016818">
    <property type="term" value="F:hydrolase activity, acting on acid anhydrides, in phosphorus-containing anhydrides"/>
    <property type="evidence" value="ECO:0007669"/>
    <property type="project" value="InterPro"/>
</dbReference>
<feature type="domain" description="Helicase ATP-binding" evidence="14">
    <location>
        <begin position="327"/>
        <end position="503"/>
    </location>
</feature>
<dbReference type="InterPro" id="IPR049730">
    <property type="entry name" value="SNF2/RAD54-like_C"/>
</dbReference>
<evidence type="ECO:0000256" key="9">
    <source>
        <dbReference type="ARBA" id="ARBA00022840"/>
    </source>
</evidence>
<dbReference type="InterPro" id="IPR050628">
    <property type="entry name" value="SNF2_RAD54_helicase_TF"/>
</dbReference>
<name>A0A261Y8H8_9FUNG</name>